<dbReference type="RefSeq" id="WP_114792821.1">
    <property type="nucleotide sequence ID" value="NZ_CP139960.1"/>
</dbReference>
<proteinExistence type="predicted"/>
<keyword evidence="1" id="KW-0732">Signal</keyword>
<protein>
    <recommendedName>
        <fullName evidence="2">Protochlamydia outer membrane protein domain-containing protein</fullName>
    </recommendedName>
</protein>
<reference evidence="3 4" key="1">
    <citation type="submission" date="2023-12" db="EMBL/GenBank/DDBJ databases">
        <title>Genome sequencing and assembly of bacterial species from a model synthetic community.</title>
        <authorList>
            <person name="Hogle S.L."/>
        </authorList>
    </citation>
    <scope>NUCLEOTIDE SEQUENCE [LARGE SCALE GENOMIC DNA]</scope>
    <source>
        <strain evidence="3 4">HAMBI_3031</strain>
    </source>
</reference>
<dbReference type="Gene3D" id="2.40.128.90">
    <property type="entry name" value="OMPT-like"/>
    <property type="match status" value="1"/>
</dbReference>
<dbReference type="Proteomes" id="UP001325680">
    <property type="component" value="Chromosome"/>
</dbReference>
<dbReference type="Pfam" id="PF17251">
    <property type="entry name" value="Pom"/>
    <property type="match status" value="1"/>
</dbReference>
<dbReference type="EMBL" id="CP139960">
    <property type="protein sequence ID" value="WQD39286.1"/>
    <property type="molecule type" value="Genomic_DNA"/>
</dbReference>
<keyword evidence="4" id="KW-1185">Reference proteome</keyword>
<dbReference type="InterPro" id="IPR053724">
    <property type="entry name" value="OMP_A26_sf"/>
</dbReference>
<evidence type="ECO:0000313" key="4">
    <source>
        <dbReference type="Proteomes" id="UP001325680"/>
    </source>
</evidence>
<gene>
    <name evidence="3" type="ORF">U0035_03860</name>
</gene>
<organism evidence="3 4">
    <name type="scientific">Niabella yanshanensis</name>
    <dbReference type="NCBI Taxonomy" id="577386"/>
    <lineage>
        <taxon>Bacteria</taxon>
        <taxon>Pseudomonadati</taxon>
        <taxon>Bacteroidota</taxon>
        <taxon>Chitinophagia</taxon>
        <taxon>Chitinophagales</taxon>
        <taxon>Chitinophagaceae</taxon>
        <taxon>Niabella</taxon>
    </lineage>
</organism>
<feature type="domain" description="Protochlamydia outer membrane protein" evidence="2">
    <location>
        <begin position="41"/>
        <end position="292"/>
    </location>
</feature>
<evidence type="ECO:0000256" key="1">
    <source>
        <dbReference type="SAM" id="SignalP"/>
    </source>
</evidence>
<feature type="signal peptide" evidence="1">
    <location>
        <begin position="1"/>
        <end position="25"/>
    </location>
</feature>
<dbReference type="SUPFAM" id="SSF56935">
    <property type="entry name" value="Porins"/>
    <property type="match status" value="1"/>
</dbReference>
<evidence type="ECO:0000313" key="3">
    <source>
        <dbReference type="EMBL" id="WQD39286.1"/>
    </source>
</evidence>
<dbReference type="InterPro" id="IPR035163">
    <property type="entry name" value="Pom"/>
</dbReference>
<name>A0ABZ0W806_9BACT</name>
<feature type="chain" id="PRO_5047235533" description="Protochlamydia outer membrane protein domain-containing protein" evidence="1">
    <location>
        <begin position="26"/>
        <end position="307"/>
    </location>
</feature>
<evidence type="ECO:0000259" key="2">
    <source>
        <dbReference type="Pfam" id="PF17251"/>
    </source>
</evidence>
<accession>A0ABZ0W806</accession>
<sequence length="307" mass="34528">MKPRKTITAILTLVLFAGLINDALAQSFPNPVQGNLSITAGAAYQKTDFRWSIAGTPEGTDPNIYSELIYNPIHSAGFHVAAAYNPYRRFSLTASFSRLQTFKGSATDIDYNGDDRTDYIPPDIGDTLFNSHKGNMQQYDIALSYSIFENNIFEVRAGAGFNYSKELFYLRDDALPNLNTTYEAKWQSARIFLNGTVWLTKQLYITPDVSFQPGTYDGVANWNIKEEFKQPVSFIQQANSSGWNYRAQLGYLFNNHIAINATWSYSDWRTGKGVDRLFLKNGTVPETQMNGAFKKSSGWGLSATYTF</sequence>